<proteinExistence type="predicted"/>
<dbReference type="AlphaFoldDB" id="A0ABD3NQ39"/>
<dbReference type="PANTHER" id="PTHR43830:SF3">
    <property type="entry name" value="PROTEIN PSP1"/>
    <property type="match status" value="1"/>
</dbReference>
<evidence type="ECO:0000313" key="5">
    <source>
        <dbReference type="Proteomes" id="UP001530400"/>
    </source>
</evidence>
<comment type="caution">
    <text evidence="4">The sequence shown here is derived from an EMBL/GenBank/DDBJ whole genome shotgun (WGS) entry which is preliminary data.</text>
</comment>
<feature type="compositionally biased region" description="Polar residues" evidence="1">
    <location>
        <begin position="219"/>
        <end position="228"/>
    </location>
</feature>
<feature type="compositionally biased region" description="Polar residues" evidence="1">
    <location>
        <begin position="240"/>
        <end position="254"/>
    </location>
</feature>
<evidence type="ECO:0000313" key="4">
    <source>
        <dbReference type="EMBL" id="KAL3777383.1"/>
    </source>
</evidence>
<dbReference type="NCBIfam" id="NF041131">
    <property type="entry name" value="RicT_YaaT_fam"/>
    <property type="match status" value="1"/>
</dbReference>
<feature type="compositionally biased region" description="Polar residues" evidence="1">
    <location>
        <begin position="264"/>
        <end position="275"/>
    </location>
</feature>
<feature type="signal peptide" evidence="2">
    <location>
        <begin position="1"/>
        <end position="21"/>
    </location>
</feature>
<dbReference type="Proteomes" id="UP001530400">
    <property type="component" value="Unassembled WGS sequence"/>
</dbReference>
<dbReference type="InterPro" id="IPR007557">
    <property type="entry name" value="PSP1_C"/>
</dbReference>
<protein>
    <recommendedName>
        <fullName evidence="3">PSP1 C-terminal domain-containing protein</fullName>
    </recommendedName>
</protein>
<keyword evidence="5" id="KW-1185">Reference proteome</keyword>
<reference evidence="4 5" key="1">
    <citation type="submission" date="2024-10" db="EMBL/GenBank/DDBJ databases">
        <title>Updated reference genomes for cyclostephanoid diatoms.</title>
        <authorList>
            <person name="Roberts W.R."/>
            <person name="Alverson A.J."/>
        </authorList>
    </citation>
    <scope>NUCLEOTIDE SEQUENCE [LARGE SCALE GENOMIC DNA]</scope>
    <source>
        <strain evidence="4 5">AJA010-31</strain>
    </source>
</reference>
<gene>
    <name evidence="4" type="ORF">ACHAWO_009690</name>
</gene>
<dbReference type="EMBL" id="JALLPJ020001048">
    <property type="protein sequence ID" value="KAL3777383.1"/>
    <property type="molecule type" value="Genomic_DNA"/>
</dbReference>
<accession>A0ABD3NQ39</accession>
<feature type="domain" description="PSP1 C-terminal" evidence="3">
    <location>
        <begin position="669"/>
        <end position="754"/>
    </location>
</feature>
<evidence type="ECO:0000256" key="1">
    <source>
        <dbReference type="SAM" id="MobiDB-lite"/>
    </source>
</evidence>
<feature type="chain" id="PRO_5044749421" description="PSP1 C-terminal domain-containing protein" evidence="2">
    <location>
        <begin position="22"/>
        <end position="763"/>
    </location>
</feature>
<dbReference type="PANTHER" id="PTHR43830">
    <property type="entry name" value="PROTEIN PSP1"/>
    <property type="match status" value="1"/>
</dbReference>
<name>A0ABD3NQ39_9STRA</name>
<organism evidence="4 5">
    <name type="scientific">Cyclotella atomus</name>
    <dbReference type="NCBI Taxonomy" id="382360"/>
    <lineage>
        <taxon>Eukaryota</taxon>
        <taxon>Sar</taxon>
        <taxon>Stramenopiles</taxon>
        <taxon>Ochrophyta</taxon>
        <taxon>Bacillariophyta</taxon>
        <taxon>Coscinodiscophyceae</taxon>
        <taxon>Thalassiosirophycidae</taxon>
        <taxon>Stephanodiscales</taxon>
        <taxon>Stephanodiscaceae</taxon>
        <taxon>Cyclotella</taxon>
    </lineage>
</organism>
<evidence type="ECO:0000259" key="3">
    <source>
        <dbReference type="PROSITE" id="PS51411"/>
    </source>
</evidence>
<sequence length="763" mass="84532">MTITICILYLWHFSMIHVLVSRNESASISFCIHLIILLPSFRRNFACDMYINRIAAASHHSAVNSSTKVQDINSTMTSTVSSSSPDGSFMNFLRQESHNSSTFCPSSPISPVIRQQNIGQPQLVRDNSSYSDDSQGLGLRGYAASPIIQHSKFSPVGTPNFSIDGRSSRSYSGDFLPPPPNLDSNLDPMRQFDKDPPFTTTPTKHGVQLGGAGNRDRSFSSPSINTRQLPIGARSPLPPSNQTLFENKVSSSWNEGPGFPSPSLYRSDNMSTPSIPTDRFSSRPPRYGVNREVSPRADNFNFPSQTSYSNQVNSMPNQNHMRSQSLGVGFSGSQGFDAFQGGIPNNLNNTFNGGGMNQNLSNNNANQIQSELGGFQFLNLNQEGPSYKQNNLHNRSPSLPPGLVNGSQDFSHNFNVQQGPYHAQKLQPQMPCLQRHNSTGAQHYVVNERGEIVGHATSMLHQGSNGGYVQGINYYGGPQSFRVLPQHPGFHNDGMQGPSQGVGSTGMMHQRHHTEPNLLRHSEVSDDFDQALVGENIEDIEDTDAGSRSSSRAGVVEEKTFSYASTLMKTPDAAANVKASAQLFTAGAALTKSRPKLVYNIKFKRSQRNFILSERITRDIKIGTYVKVEADRGEDLGIVFGVVPIEKFRPKQSSGEDEASQPGNISSLKRIMRVATNDEISLLEVKNDDEEELLEICRTKAHQRGLPMTVVDAEYQFDRHKLTFFFEAEGRIDFRELVRDLFSMFKTRIWMQQLDKSGVIKED</sequence>
<evidence type="ECO:0000256" key="2">
    <source>
        <dbReference type="SAM" id="SignalP"/>
    </source>
</evidence>
<dbReference type="Pfam" id="PF04468">
    <property type="entry name" value="PSP1"/>
    <property type="match status" value="1"/>
</dbReference>
<keyword evidence="2" id="KW-0732">Signal</keyword>
<dbReference type="PROSITE" id="PS51411">
    <property type="entry name" value="PSP1_C"/>
    <property type="match status" value="1"/>
</dbReference>
<feature type="region of interest" description="Disordered" evidence="1">
    <location>
        <begin position="154"/>
        <end position="286"/>
    </location>
</feature>
<dbReference type="InterPro" id="IPR047767">
    <property type="entry name" value="PSP1-like"/>
</dbReference>